<dbReference type="NCBIfam" id="NF004513">
    <property type="entry name" value="PRK05854.1"/>
    <property type="match status" value="1"/>
</dbReference>
<gene>
    <name evidence="3" type="ORF">GCM10010968_22550</name>
</gene>
<protein>
    <submittedName>
        <fullName evidence="3">Short chain dehydrogenase</fullName>
    </submittedName>
</protein>
<dbReference type="PANTHER" id="PTHR24320:SF148">
    <property type="entry name" value="NAD(P)-BINDING ROSSMANN-FOLD SUPERFAMILY PROTEIN"/>
    <property type="match status" value="1"/>
</dbReference>
<evidence type="ECO:0000313" key="3">
    <source>
        <dbReference type="EMBL" id="GGN87715.1"/>
    </source>
</evidence>
<comment type="similarity">
    <text evidence="1">Belongs to the short-chain dehydrogenases/reductases (SDR) family.</text>
</comment>
<evidence type="ECO:0000313" key="4">
    <source>
        <dbReference type="Proteomes" id="UP000626982"/>
    </source>
</evidence>
<dbReference type="PRINTS" id="PR00081">
    <property type="entry name" value="GDHRDH"/>
</dbReference>
<dbReference type="RefSeq" id="WP_188718408.1">
    <property type="nucleotide sequence ID" value="NZ_BAABBD010000003.1"/>
</dbReference>
<reference evidence="4" key="1">
    <citation type="journal article" date="2019" name="Int. J. Syst. Evol. Microbiol.">
        <title>The Global Catalogue of Microorganisms (GCM) 10K type strain sequencing project: providing services to taxonomists for standard genome sequencing and annotation.</title>
        <authorList>
            <consortium name="The Broad Institute Genomics Platform"/>
            <consortium name="The Broad Institute Genome Sequencing Center for Infectious Disease"/>
            <person name="Wu L."/>
            <person name="Ma J."/>
        </authorList>
    </citation>
    <scope>NUCLEOTIDE SEQUENCE [LARGE SCALE GENOMIC DNA]</scope>
    <source>
        <strain evidence="4">CGMCC 1.6960</strain>
    </source>
</reference>
<keyword evidence="2" id="KW-0560">Oxidoreductase</keyword>
<dbReference type="InterPro" id="IPR036291">
    <property type="entry name" value="NAD(P)-bd_dom_sf"/>
</dbReference>
<accession>A0ABQ2KMC9</accession>
<organism evidence="3 4">
    <name type="scientific">Agrococcus terreus</name>
    <dbReference type="NCBI Taxonomy" id="574649"/>
    <lineage>
        <taxon>Bacteria</taxon>
        <taxon>Bacillati</taxon>
        <taxon>Actinomycetota</taxon>
        <taxon>Actinomycetes</taxon>
        <taxon>Micrococcales</taxon>
        <taxon>Microbacteriaceae</taxon>
        <taxon>Agrococcus</taxon>
    </lineage>
</organism>
<dbReference type="InterPro" id="IPR002347">
    <property type="entry name" value="SDR_fam"/>
</dbReference>
<dbReference type="Gene3D" id="3.40.50.720">
    <property type="entry name" value="NAD(P)-binding Rossmann-like Domain"/>
    <property type="match status" value="1"/>
</dbReference>
<comment type="caution">
    <text evidence="3">The sequence shown here is derived from an EMBL/GenBank/DDBJ whole genome shotgun (WGS) entry which is preliminary data.</text>
</comment>
<proteinExistence type="inferred from homology"/>
<dbReference type="PANTHER" id="PTHR24320">
    <property type="entry name" value="RETINOL DEHYDROGENASE"/>
    <property type="match status" value="1"/>
</dbReference>
<dbReference type="SUPFAM" id="SSF51735">
    <property type="entry name" value="NAD(P)-binding Rossmann-fold domains"/>
    <property type="match status" value="1"/>
</dbReference>
<sequence length="312" mass="32677">MPKTIDIAVPDLAGRRAVVTGASDGIGVHIAERLARASAEVVLPVRSPAKGEAAAAAIRERVPGARIDLRELDLASLDSVAAFADAALDDGRPIDMLINNAGVMTPPTRQESADGHELQLAVNHLGHVALVSRLLPLLREARARVVTQVSVAADERAVLWDDVQSEGRYRPMDAYSSSKILLGLFAVELERRSQAGGWGVASVLSHPGISPTNLLSAQPGLGRPRDTASVRVIRWLSRRGILVGTPETAALPAVLAATDRSIAGGTLVGPSGPRHLGGAPAPQALYSRLAGADDAARAWELSERLLGARLPV</sequence>
<evidence type="ECO:0000256" key="1">
    <source>
        <dbReference type="ARBA" id="ARBA00006484"/>
    </source>
</evidence>
<dbReference type="Pfam" id="PF00106">
    <property type="entry name" value="adh_short"/>
    <property type="match status" value="1"/>
</dbReference>
<name>A0ABQ2KMC9_9MICO</name>
<evidence type="ECO:0000256" key="2">
    <source>
        <dbReference type="ARBA" id="ARBA00023002"/>
    </source>
</evidence>
<dbReference type="Proteomes" id="UP000626982">
    <property type="component" value="Unassembled WGS sequence"/>
</dbReference>
<dbReference type="EMBL" id="BMLM01000002">
    <property type="protein sequence ID" value="GGN87715.1"/>
    <property type="molecule type" value="Genomic_DNA"/>
</dbReference>
<keyword evidence="4" id="KW-1185">Reference proteome</keyword>